<sequence>MTKVASPQVTANGSSENPALEFVRIGQLVPLDQDVLTVTIGTRAGDALDLMQENAFDQIPVVTAGDRVIGAFTYRSFARELRHVRVQDDPRSVPVDDLIEDLAFVRPSDEVGKVLSTIEADNAVFVGDEDRLLALVTTADVTRFLWRRTQPFVLLRDIELAIRDLMRSACSVEQLAACMVDVFAGEPNLEPKRLEDLTLGDLLSVLLHGDSFGKYFRLRFGPNRNLVRTRLEPIRDIRNKVFHFRDDATEEDLHELIRAATWLRRKVLIREEV</sequence>
<dbReference type="SMART" id="SM00116">
    <property type="entry name" value="CBS"/>
    <property type="match status" value="2"/>
</dbReference>
<protein>
    <recommendedName>
        <fullName evidence="2">CBS domain-containing protein</fullName>
    </recommendedName>
</protein>
<organism evidence="3 4">
    <name type="scientific">Kibdelosporangium aridum</name>
    <dbReference type="NCBI Taxonomy" id="2030"/>
    <lineage>
        <taxon>Bacteria</taxon>
        <taxon>Bacillati</taxon>
        <taxon>Actinomycetota</taxon>
        <taxon>Actinomycetes</taxon>
        <taxon>Pseudonocardiales</taxon>
        <taxon>Pseudonocardiaceae</taxon>
        <taxon>Kibdelosporangium</taxon>
    </lineage>
</organism>
<keyword evidence="1" id="KW-0129">CBS domain</keyword>
<dbReference type="PROSITE" id="PS51371">
    <property type="entry name" value="CBS"/>
    <property type="match status" value="1"/>
</dbReference>
<evidence type="ECO:0000259" key="2">
    <source>
        <dbReference type="PROSITE" id="PS51371"/>
    </source>
</evidence>
<dbReference type="Pfam" id="PF00571">
    <property type="entry name" value="CBS"/>
    <property type="match status" value="1"/>
</dbReference>
<name>A0A428ZEG9_KIBAR</name>
<dbReference type="RefSeq" id="WP_125726794.1">
    <property type="nucleotide sequence ID" value="NZ_QHKI01000009.1"/>
</dbReference>
<dbReference type="EMBL" id="QHKI01000009">
    <property type="protein sequence ID" value="RSM86370.1"/>
    <property type="molecule type" value="Genomic_DNA"/>
</dbReference>
<dbReference type="OrthoDB" id="291940at2"/>
<evidence type="ECO:0000256" key="1">
    <source>
        <dbReference type="PROSITE-ProRule" id="PRU00703"/>
    </source>
</evidence>
<evidence type="ECO:0000313" key="3">
    <source>
        <dbReference type="EMBL" id="RSM86370.1"/>
    </source>
</evidence>
<accession>A0A428ZEG9</accession>
<dbReference type="InterPro" id="IPR000644">
    <property type="entry name" value="CBS_dom"/>
</dbReference>
<reference evidence="3 4" key="1">
    <citation type="submission" date="2018-05" db="EMBL/GenBank/DDBJ databases">
        <title>Evolution of GPA BGCs.</title>
        <authorList>
            <person name="Waglechner N."/>
            <person name="Wright G.D."/>
        </authorList>
    </citation>
    <scope>NUCLEOTIDE SEQUENCE [LARGE SCALE GENOMIC DNA]</scope>
    <source>
        <strain evidence="3 4">A82846</strain>
    </source>
</reference>
<gene>
    <name evidence="3" type="ORF">DMH04_14535</name>
</gene>
<dbReference type="InterPro" id="IPR046342">
    <property type="entry name" value="CBS_dom_sf"/>
</dbReference>
<dbReference type="Gene3D" id="3.10.580.10">
    <property type="entry name" value="CBS-domain"/>
    <property type="match status" value="1"/>
</dbReference>
<feature type="domain" description="CBS" evidence="2">
    <location>
        <begin position="31"/>
        <end position="93"/>
    </location>
</feature>
<dbReference type="CDD" id="cd02205">
    <property type="entry name" value="CBS_pair_SF"/>
    <property type="match status" value="1"/>
</dbReference>
<dbReference type="AlphaFoldDB" id="A0A428ZEG9"/>
<dbReference type="SUPFAM" id="SSF54631">
    <property type="entry name" value="CBS-domain pair"/>
    <property type="match status" value="1"/>
</dbReference>
<comment type="caution">
    <text evidence="3">The sequence shown here is derived from an EMBL/GenBank/DDBJ whole genome shotgun (WGS) entry which is preliminary data.</text>
</comment>
<proteinExistence type="predicted"/>
<evidence type="ECO:0000313" key="4">
    <source>
        <dbReference type="Proteomes" id="UP000287547"/>
    </source>
</evidence>
<dbReference type="Proteomes" id="UP000287547">
    <property type="component" value="Unassembled WGS sequence"/>
</dbReference>